<dbReference type="InterPro" id="IPR003807">
    <property type="entry name" value="DUF202"/>
</dbReference>
<evidence type="ECO:0000256" key="2">
    <source>
        <dbReference type="ARBA" id="ARBA00022554"/>
    </source>
</evidence>
<name>A0AAD9IFS1_PROWI</name>
<reference evidence="9" key="1">
    <citation type="submission" date="2021-01" db="EMBL/GenBank/DDBJ databases">
        <authorList>
            <person name="Eckstrom K.M.E."/>
        </authorList>
    </citation>
    <scope>NUCLEOTIDE SEQUENCE</scope>
    <source>
        <strain evidence="9">UVCC 0001</strain>
    </source>
</reference>
<feature type="domain" description="SPX" evidence="8">
    <location>
        <begin position="1"/>
        <end position="157"/>
    </location>
</feature>
<dbReference type="InterPro" id="IPR042267">
    <property type="entry name" value="VTC_sf"/>
</dbReference>
<gene>
    <name evidence="9" type="ORF">QBZ16_005511</name>
</gene>
<keyword evidence="4 7" id="KW-1133">Transmembrane helix</keyword>
<evidence type="ECO:0000256" key="1">
    <source>
        <dbReference type="ARBA" id="ARBA00004128"/>
    </source>
</evidence>
<evidence type="ECO:0000256" key="5">
    <source>
        <dbReference type="ARBA" id="ARBA00023136"/>
    </source>
</evidence>
<evidence type="ECO:0000256" key="6">
    <source>
        <dbReference type="SAM" id="MobiDB-lite"/>
    </source>
</evidence>
<evidence type="ECO:0000313" key="9">
    <source>
        <dbReference type="EMBL" id="KAK2076751.1"/>
    </source>
</evidence>
<protein>
    <recommendedName>
        <fullName evidence="8">SPX domain-containing protein</fullName>
    </recommendedName>
</protein>
<keyword evidence="10" id="KW-1185">Reference proteome</keyword>
<sequence length="830" mass="92186">MKFGRYLVEKSRPEWAGKYVDYKALKDLIKASAQEYEQSGLPSFSPRMTSLTVQRAQNRRDFSEEEFFKCLDAEVEKVGAFTVELVSGLRERLSAVQERARAVRPEETAALLEEAKQVGDQFLQLEKYVNLNYMGFHKILKKHDKMLPASPCRQFYIAHLHNQPWVQGNYSDLLVVLSSVYSKLRGDQSVPAVVDAGVSHGIHTVTSKFWVRMSDVSTVKHNLLQHLPVMQVNHEEFSGDAELVQSIYLDNSSLELYHGRLDKRPNALALRLRWDGPEAGKTVFLDRKLHKESWQGEESISDSITLPADKVVAFLDAEYDVDAAEADWRAAREGAPDADAVAAFRRVFEEIQRVVDAKQLQPTLRTQYMRTRFQMPFDSSVYVTLDTTVSMLKENPEDGPTCLSAGRWFRDPGVPLQRTEITRFPHAVLEIRLTLAKGDAPPPWVQELLETGLLTEVSKFSKYIHGVATLFADMVQAVPYWVDDETVRASMLLSAPEPPQEVDPGARDLKMGRRAKSRKQESEIVGGGRGAEPELRHPLLGDRPTLRLMPGSANGGPAREASASASLVDWWFRKPAMAPHKPLPPGTLPQKMEPKTYFANERTFLAWLHMAVTIGSIATALLGYSGATTSKKHPEAHAPDSVQLVAIILLPVALVMCAYSLLVYFWRTDAISKKGLAYIDDRRGPRALAWLVVAALGIIMVIGVAELVEEIRAAHGGAPPALPPPPGTAGGSDVNWWSRDGLVMTKVGFGPWSLEAPLFSRTHDPKLALSSHFTTPARYAQQQQASLNQNQPDATTVLLLLLPSEASTLLSILCRSPVYQNAYGAQQTSA</sequence>
<dbReference type="InterPro" id="IPR004331">
    <property type="entry name" value="SPX_dom"/>
</dbReference>
<keyword evidence="3 7" id="KW-0812">Transmembrane</keyword>
<keyword evidence="5 7" id="KW-0472">Membrane</keyword>
<feature type="transmembrane region" description="Helical" evidence="7">
    <location>
        <begin position="644"/>
        <end position="666"/>
    </location>
</feature>
<dbReference type="GO" id="GO:0005774">
    <property type="term" value="C:vacuolar membrane"/>
    <property type="evidence" value="ECO:0007669"/>
    <property type="project" value="UniProtKB-SubCell"/>
</dbReference>
<proteinExistence type="predicted"/>
<organism evidence="9 10">
    <name type="scientific">Prototheca wickerhamii</name>
    <dbReference type="NCBI Taxonomy" id="3111"/>
    <lineage>
        <taxon>Eukaryota</taxon>
        <taxon>Viridiplantae</taxon>
        <taxon>Chlorophyta</taxon>
        <taxon>core chlorophytes</taxon>
        <taxon>Trebouxiophyceae</taxon>
        <taxon>Chlorellales</taxon>
        <taxon>Chlorellaceae</taxon>
        <taxon>Prototheca</taxon>
    </lineage>
</organism>
<dbReference type="EMBL" id="JASFZW010000009">
    <property type="protein sequence ID" value="KAK2076751.1"/>
    <property type="molecule type" value="Genomic_DNA"/>
</dbReference>
<dbReference type="PROSITE" id="PS51382">
    <property type="entry name" value="SPX"/>
    <property type="match status" value="1"/>
</dbReference>
<dbReference type="Gene3D" id="3.20.100.30">
    <property type="entry name" value="VTC, catalytic tunnel domain"/>
    <property type="match status" value="1"/>
</dbReference>
<dbReference type="PANTHER" id="PTHR46140">
    <property type="entry name" value="VACUOLAR TRANSPORTER CHAPERONE 1-RELATED"/>
    <property type="match status" value="1"/>
</dbReference>
<dbReference type="InterPro" id="IPR051572">
    <property type="entry name" value="VTC_Complex_Subunit"/>
</dbReference>
<feature type="transmembrane region" description="Helical" evidence="7">
    <location>
        <begin position="604"/>
        <end position="624"/>
    </location>
</feature>
<evidence type="ECO:0000313" key="10">
    <source>
        <dbReference type="Proteomes" id="UP001255856"/>
    </source>
</evidence>
<dbReference type="Pfam" id="PF03105">
    <property type="entry name" value="SPX"/>
    <property type="match status" value="1"/>
</dbReference>
<dbReference type="PANTHER" id="PTHR46140:SF1">
    <property type="entry name" value="VACUOLAR TRANSPORTER CHAPERONE COMPLEX SUBUNIT 4-RELATED"/>
    <property type="match status" value="1"/>
</dbReference>
<dbReference type="Pfam" id="PF02656">
    <property type="entry name" value="DUF202"/>
    <property type="match status" value="1"/>
</dbReference>
<comment type="subcellular location">
    <subcellularLocation>
        <location evidence="1">Vacuole membrane</location>
        <topology evidence="1">Multi-pass membrane protein</topology>
    </subcellularLocation>
</comment>
<evidence type="ECO:0000256" key="3">
    <source>
        <dbReference type="ARBA" id="ARBA00022692"/>
    </source>
</evidence>
<dbReference type="InterPro" id="IPR018966">
    <property type="entry name" value="VTC_domain"/>
</dbReference>
<dbReference type="Proteomes" id="UP001255856">
    <property type="component" value="Unassembled WGS sequence"/>
</dbReference>
<evidence type="ECO:0000259" key="8">
    <source>
        <dbReference type="PROSITE" id="PS51382"/>
    </source>
</evidence>
<feature type="region of interest" description="Disordered" evidence="6">
    <location>
        <begin position="494"/>
        <end position="559"/>
    </location>
</feature>
<evidence type="ECO:0000256" key="7">
    <source>
        <dbReference type="SAM" id="Phobius"/>
    </source>
</evidence>
<feature type="compositionally biased region" description="Basic and acidic residues" evidence="6">
    <location>
        <begin position="531"/>
        <end position="540"/>
    </location>
</feature>
<evidence type="ECO:0000256" key="4">
    <source>
        <dbReference type="ARBA" id="ARBA00022989"/>
    </source>
</evidence>
<keyword evidence="2" id="KW-0926">Vacuole</keyword>
<comment type="caution">
    <text evidence="9">The sequence shown here is derived from an EMBL/GenBank/DDBJ whole genome shotgun (WGS) entry which is preliminary data.</text>
</comment>
<dbReference type="GO" id="GO:0006799">
    <property type="term" value="P:polyphosphate biosynthetic process"/>
    <property type="evidence" value="ECO:0007669"/>
    <property type="project" value="UniProtKB-ARBA"/>
</dbReference>
<dbReference type="CDD" id="cd14447">
    <property type="entry name" value="SPX"/>
    <property type="match status" value="1"/>
</dbReference>
<accession>A0AAD9IFS1</accession>
<feature type="transmembrane region" description="Helical" evidence="7">
    <location>
        <begin position="687"/>
        <end position="705"/>
    </location>
</feature>
<dbReference type="AlphaFoldDB" id="A0AAD9IFS1"/>
<dbReference type="Pfam" id="PF09359">
    <property type="entry name" value="VTC"/>
    <property type="match status" value="1"/>
</dbReference>